<evidence type="ECO:0000313" key="5">
    <source>
        <dbReference type="Proteomes" id="UP000284689"/>
    </source>
</evidence>
<proteinExistence type="predicted"/>
<dbReference type="EMBL" id="QSCS01000046">
    <property type="protein sequence ID" value="RGY21895.1"/>
    <property type="molecule type" value="Genomic_DNA"/>
</dbReference>
<dbReference type="Proteomes" id="UP000284431">
    <property type="component" value="Unassembled WGS sequence"/>
</dbReference>
<reference evidence="1 6" key="2">
    <citation type="journal article" date="2019" name="Nat. Med.">
        <title>A library of human gut bacterial isolates paired with longitudinal multiomics data enables mechanistic microbiome research.</title>
        <authorList>
            <person name="Poyet M."/>
            <person name="Groussin M."/>
            <person name="Gibbons S.M."/>
            <person name="Avila-Pacheco J."/>
            <person name="Jiang X."/>
            <person name="Kearney S.M."/>
            <person name="Perrotta A.R."/>
            <person name="Berdy B."/>
            <person name="Zhao S."/>
            <person name="Lieberman T.D."/>
            <person name="Swanson P.K."/>
            <person name="Smith M."/>
            <person name="Roesemann S."/>
            <person name="Alexander J.E."/>
            <person name="Rich S.A."/>
            <person name="Livny J."/>
            <person name="Vlamakis H."/>
            <person name="Clish C."/>
            <person name="Bullock K."/>
            <person name="Deik A."/>
            <person name="Scott J."/>
            <person name="Pierce K.A."/>
            <person name="Xavier R.J."/>
            <person name="Alm E.J."/>
        </authorList>
    </citation>
    <scope>NUCLEOTIDE SEQUENCE [LARGE SCALE GENOMIC DNA]</scope>
    <source>
        <strain evidence="1 6">BIOML-A21</strain>
    </source>
</reference>
<dbReference type="EMBL" id="VVYF01000012">
    <property type="protein sequence ID" value="KAA5491041.1"/>
    <property type="molecule type" value="Genomic_DNA"/>
</dbReference>
<comment type="caution">
    <text evidence="2">The sequence shown here is derived from an EMBL/GenBank/DDBJ whole genome shotgun (WGS) entry which is preliminary data.</text>
</comment>
<dbReference type="RefSeq" id="WP_122134926.1">
    <property type="nucleotide sequence ID" value="NZ_JADNGD010000039.1"/>
</dbReference>
<evidence type="ECO:0000313" key="2">
    <source>
        <dbReference type="EMBL" id="RGY21895.1"/>
    </source>
</evidence>
<evidence type="ECO:0000313" key="3">
    <source>
        <dbReference type="EMBL" id="RHD41815.1"/>
    </source>
</evidence>
<evidence type="ECO:0000313" key="4">
    <source>
        <dbReference type="Proteomes" id="UP000284431"/>
    </source>
</evidence>
<protein>
    <recommendedName>
        <fullName evidence="7">Glycosyltransferase family 2 protein</fullName>
    </recommendedName>
</protein>
<evidence type="ECO:0008006" key="7">
    <source>
        <dbReference type="Google" id="ProtNLM"/>
    </source>
</evidence>
<name>A0A413IUY7_9BACE</name>
<gene>
    <name evidence="3" type="ORF">DW794_20990</name>
    <name evidence="2" type="ORF">DXA49_20505</name>
    <name evidence="1" type="ORF">F2Y35_13490</name>
</gene>
<reference evidence="4 5" key="1">
    <citation type="submission" date="2018-08" db="EMBL/GenBank/DDBJ databases">
        <title>A genome reference for cultivated species of the human gut microbiota.</title>
        <authorList>
            <person name="Zou Y."/>
            <person name="Xue W."/>
            <person name="Luo G."/>
        </authorList>
    </citation>
    <scope>NUCLEOTIDE SEQUENCE [LARGE SCALE GENOMIC DNA]</scope>
    <source>
        <strain evidence="3 5">AM31-16AC</strain>
        <strain evidence="2 4">OF02-6LB</strain>
    </source>
</reference>
<evidence type="ECO:0000313" key="1">
    <source>
        <dbReference type="EMBL" id="KAA5491041.1"/>
    </source>
</evidence>
<sequence>MNYMDDVVLLLTACINPNGMLYTTIQDTELRKKHYIESLFFYLTKTQYKIVFVENSNTDISSLYQKEISEGRLECITFDGNNYDRSLGKGYGEALILDYACMHSKLISKCYYIVKITGRVIVENVVALIDSCSFEKKSVYCELGLREKTTVSVFFIAHRDFYSLFLSHKNLINDFNNCYFEKVLFQSIVEWRKKGDHKYSPFYLPVRMKGICGTSGAIYPNGNKIKAFSKYLLYHFFKHFIIN</sequence>
<evidence type="ECO:0000313" key="6">
    <source>
        <dbReference type="Proteomes" id="UP000491168"/>
    </source>
</evidence>
<dbReference type="Proteomes" id="UP000284689">
    <property type="component" value="Unassembled WGS sequence"/>
</dbReference>
<dbReference type="AlphaFoldDB" id="A0A413IUY7"/>
<dbReference type="EMBL" id="QSJD01000055">
    <property type="protein sequence ID" value="RHD41815.1"/>
    <property type="molecule type" value="Genomic_DNA"/>
</dbReference>
<dbReference type="Proteomes" id="UP000491168">
    <property type="component" value="Unassembled WGS sequence"/>
</dbReference>
<organism evidence="2 4">
    <name type="scientific">Bacteroides caccae</name>
    <dbReference type="NCBI Taxonomy" id="47678"/>
    <lineage>
        <taxon>Bacteria</taxon>
        <taxon>Pseudomonadati</taxon>
        <taxon>Bacteroidota</taxon>
        <taxon>Bacteroidia</taxon>
        <taxon>Bacteroidales</taxon>
        <taxon>Bacteroidaceae</taxon>
        <taxon>Bacteroides</taxon>
    </lineage>
</organism>
<accession>A0A413IUY7</accession>